<sequence>MANFCGLDSARTAASSTGSVSANRRRGLRSRHADRTGAKADAVNLDGLQERVDLGELYSVPKDFWLNECKELEAYFGNQLHRDSRRPSARSCDFWRAAAEGG</sequence>
<organism evidence="2 3">
    <name type="scientific">Macrostomum lignano</name>
    <dbReference type="NCBI Taxonomy" id="282301"/>
    <lineage>
        <taxon>Eukaryota</taxon>
        <taxon>Metazoa</taxon>
        <taxon>Spiralia</taxon>
        <taxon>Lophotrochozoa</taxon>
        <taxon>Platyhelminthes</taxon>
        <taxon>Rhabditophora</taxon>
        <taxon>Macrostomorpha</taxon>
        <taxon>Macrostomida</taxon>
        <taxon>Macrostomidae</taxon>
        <taxon>Macrostomum</taxon>
    </lineage>
</organism>
<evidence type="ECO:0000313" key="2">
    <source>
        <dbReference type="Proteomes" id="UP000095280"/>
    </source>
</evidence>
<accession>A0A1I8JQL8</accession>
<reference evidence="3" key="1">
    <citation type="submission" date="2016-11" db="UniProtKB">
        <authorList>
            <consortium name="WormBaseParasite"/>
        </authorList>
    </citation>
    <scope>IDENTIFICATION</scope>
</reference>
<name>A0A1I8JQL8_9PLAT</name>
<evidence type="ECO:0000313" key="3">
    <source>
        <dbReference type="WBParaSite" id="snap_masked-unitig_36921-processed-gene-0.0-mRNA-1"/>
    </source>
</evidence>
<feature type="region of interest" description="Disordered" evidence="1">
    <location>
        <begin position="1"/>
        <end position="36"/>
    </location>
</feature>
<evidence type="ECO:0000256" key="1">
    <source>
        <dbReference type="SAM" id="MobiDB-lite"/>
    </source>
</evidence>
<protein>
    <submittedName>
        <fullName evidence="3">INCENP_ARK-bind domain-containing protein</fullName>
    </submittedName>
</protein>
<dbReference type="Proteomes" id="UP000095280">
    <property type="component" value="Unplaced"/>
</dbReference>
<proteinExistence type="predicted"/>
<dbReference type="AlphaFoldDB" id="A0A1I8JQL8"/>
<keyword evidence="2" id="KW-1185">Reference proteome</keyword>
<feature type="compositionally biased region" description="Polar residues" evidence="1">
    <location>
        <begin position="12"/>
        <end position="22"/>
    </location>
</feature>
<dbReference type="WBParaSite" id="snap_masked-unitig_36921-processed-gene-0.0-mRNA-1">
    <property type="protein sequence ID" value="snap_masked-unitig_36921-processed-gene-0.0-mRNA-1"/>
    <property type="gene ID" value="snap_masked-unitig_36921-processed-gene-0.0"/>
</dbReference>